<dbReference type="GO" id="GO:0009401">
    <property type="term" value="P:phosphoenolpyruvate-dependent sugar phosphotransferase system"/>
    <property type="evidence" value="ECO:0007669"/>
    <property type="project" value="UniProtKB-KW"/>
</dbReference>
<keyword evidence="8" id="KW-0418">Kinase</keyword>
<protein>
    <recommendedName>
        <fullName evidence="2">Mannitol-specific phosphotransferase enzyme IIA component</fullName>
    </recommendedName>
    <alternativeName>
        <fullName evidence="10">EIIA</fullName>
    </alternativeName>
    <alternativeName>
        <fullName evidence="11">EIII</fullName>
    </alternativeName>
    <alternativeName>
        <fullName evidence="9">PTS system mannitol-specific EIIA component</fullName>
    </alternativeName>
</protein>
<evidence type="ECO:0000256" key="11">
    <source>
        <dbReference type="ARBA" id="ARBA00030962"/>
    </source>
</evidence>
<dbReference type="CDD" id="cd00211">
    <property type="entry name" value="PTS_IIA_fru"/>
    <property type="match status" value="1"/>
</dbReference>
<dbReference type="Pfam" id="PF00359">
    <property type="entry name" value="PTS_EIIA_2"/>
    <property type="match status" value="1"/>
</dbReference>
<evidence type="ECO:0000256" key="7">
    <source>
        <dbReference type="ARBA" id="ARBA00022683"/>
    </source>
</evidence>
<evidence type="ECO:0000256" key="8">
    <source>
        <dbReference type="ARBA" id="ARBA00022777"/>
    </source>
</evidence>
<evidence type="ECO:0000313" key="14">
    <source>
        <dbReference type="Proteomes" id="UP000243077"/>
    </source>
</evidence>
<accession>A0A2L2BR11</accession>
<reference evidence="13 14" key="1">
    <citation type="submission" date="2018-02" db="EMBL/GenBank/DDBJ databases">
        <title>Complete genome of the streamlined marine actinobacterium Pontimonas salivibrio CL-TW6 adapted to coastal planktonic lifestype.</title>
        <authorList>
            <person name="Cho B.C."/>
            <person name="Hardies S.C."/>
            <person name="Jang G.I."/>
            <person name="Hwang C.Y."/>
        </authorList>
    </citation>
    <scope>NUCLEOTIDE SEQUENCE [LARGE SCALE GENOMIC DNA]</scope>
    <source>
        <strain evidence="13 14">CL-TW6</strain>
    </source>
</reference>
<dbReference type="PANTHER" id="PTHR30181:SF2">
    <property type="entry name" value="PTS SYSTEM MANNITOL-SPECIFIC EIICBA COMPONENT"/>
    <property type="match status" value="1"/>
</dbReference>
<sequence>MGDLLQTAGITLDATASSREEAVRICGDLLVTLGAVSPEYAEAMWERELVFPSEIGGGFAIPHGTDESRQYVHFDQLVFVRFTQPFTWMNEEVQACVGIASAGDGHVELLGNLAELLMDDESRTVLLTSHDADTIRELLVSGRSAS</sequence>
<evidence type="ECO:0000256" key="6">
    <source>
        <dbReference type="ARBA" id="ARBA00022679"/>
    </source>
</evidence>
<keyword evidence="4" id="KW-0597">Phosphoprotein</keyword>
<dbReference type="InterPro" id="IPR016152">
    <property type="entry name" value="PTrfase/Anion_transptr"/>
</dbReference>
<evidence type="ECO:0000256" key="5">
    <source>
        <dbReference type="ARBA" id="ARBA00022597"/>
    </source>
</evidence>
<keyword evidence="3" id="KW-0813">Transport</keyword>
<dbReference type="OrthoDB" id="1640042at2"/>
<evidence type="ECO:0000259" key="12">
    <source>
        <dbReference type="PROSITE" id="PS51094"/>
    </source>
</evidence>
<evidence type="ECO:0000256" key="3">
    <source>
        <dbReference type="ARBA" id="ARBA00022448"/>
    </source>
</evidence>
<evidence type="ECO:0000313" key="13">
    <source>
        <dbReference type="EMBL" id="AVG24104.1"/>
    </source>
</evidence>
<dbReference type="Proteomes" id="UP000243077">
    <property type="component" value="Chromosome"/>
</dbReference>
<keyword evidence="14" id="KW-1185">Reference proteome</keyword>
<dbReference type="EMBL" id="CP026923">
    <property type="protein sequence ID" value="AVG24104.1"/>
    <property type="molecule type" value="Genomic_DNA"/>
</dbReference>
<gene>
    <name evidence="13" type="ORF">C3B54_111143</name>
</gene>
<comment type="function">
    <text evidence="1">The phosphoenolpyruvate-dependent sugar phosphotransferase system (sugar PTS), a major carbohydrate active transport system, catalyzes the phosphorylation of incoming sugar substrates concomitantly with their translocation across the cell membrane. The enzyme II CmtAB PTS system is involved in D-mannitol transport.</text>
</comment>
<dbReference type="KEGG" id="psai:C3B54_111143"/>
<dbReference type="SUPFAM" id="SSF55804">
    <property type="entry name" value="Phoshotransferase/anion transport protein"/>
    <property type="match status" value="1"/>
</dbReference>
<keyword evidence="5" id="KW-0762">Sugar transport</keyword>
<organism evidence="13 14">
    <name type="scientific">Pontimonas salivibrio</name>
    <dbReference type="NCBI Taxonomy" id="1159327"/>
    <lineage>
        <taxon>Bacteria</taxon>
        <taxon>Bacillati</taxon>
        <taxon>Actinomycetota</taxon>
        <taxon>Actinomycetes</taxon>
        <taxon>Micrococcales</taxon>
        <taxon>Microbacteriaceae</taxon>
        <taxon>Pontimonas</taxon>
    </lineage>
</organism>
<keyword evidence="6 13" id="KW-0808">Transferase</keyword>
<evidence type="ECO:0000256" key="2">
    <source>
        <dbReference type="ARBA" id="ARBA00014783"/>
    </source>
</evidence>
<dbReference type="PANTHER" id="PTHR30181">
    <property type="entry name" value="MANNITOL PERMEASE IIC COMPONENT"/>
    <property type="match status" value="1"/>
</dbReference>
<dbReference type="AlphaFoldDB" id="A0A2L2BR11"/>
<evidence type="ECO:0000256" key="10">
    <source>
        <dbReference type="ARBA" id="ARBA00030956"/>
    </source>
</evidence>
<proteinExistence type="predicted"/>
<dbReference type="GO" id="GO:0090563">
    <property type="term" value="F:protein-phosphocysteine-sugar phosphotransferase activity"/>
    <property type="evidence" value="ECO:0007669"/>
    <property type="project" value="TreeGrafter"/>
</dbReference>
<keyword evidence="7" id="KW-0598">Phosphotransferase system</keyword>
<feature type="domain" description="PTS EIIA type-2" evidence="12">
    <location>
        <begin position="3"/>
        <end position="142"/>
    </location>
</feature>
<evidence type="ECO:0000256" key="9">
    <source>
        <dbReference type="ARBA" id="ARBA00029908"/>
    </source>
</evidence>
<dbReference type="InterPro" id="IPR050893">
    <property type="entry name" value="Sugar_PTS"/>
</dbReference>
<evidence type="ECO:0000256" key="4">
    <source>
        <dbReference type="ARBA" id="ARBA00022553"/>
    </source>
</evidence>
<dbReference type="GO" id="GO:0005886">
    <property type="term" value="C:plasma membrane"/>
    <property type="evidence" value="ECO:0007669"/>
    <property type="project" value="TreeGrafter"/>
</dbReference>
<evidence type="ECO:0000256" key="1">
    <source>
        <dbReference type="ARBA" id="ARBA00002434"/>
    </source>
</evidence>
<dbReference type="RefSeq" id="WP_104913631.1">
    <property type="nucleotide sequence ID" value="NZ_CP026923.1"/>
</dbReference>
<dbReference type="GO" id="GO:0016301">
    <property type="term" value="F:kinase activity"/>
    <property type="evidence" value="ECO:0007669"/>
    <property type="project" value="UniProtKB-KW"/>
</dbReference>
<dbReference type="Gene3D" id="3.40.930.10">
    <property type="entry name" value="Mannitol-specific EII, Chain A"/>
    <property type="match status" value="1"/>
</dbReference>
<dbReference type="InterPro" id="IPR002178">
    <property type="entry name" value="PTS_EIIA_type-2_dom"/>
</dbReference>
<name>A0A2L2BR11_9MICO</name>
<dbReference type="PROSITE" id="PS51094">
    <property type="entry name" value="PTS_EIIA_TYPE_2"/>
    <property type="match status" value="1"/>
</dbReference>